<evidence type="ECO:0000256" key="7">
    <source>
        <dbReference type="ARBA" id="ARBA00022676"/>
    </source>
</evidence>
<dbReference type="Gene3D" id="3.40.50.2000">
    <property type="entry name" value="Glycogen Phosphorylase B"/>
    <property type="match status" value="1"/>
</dbReference>
<sequence length="303" mass="32657">ESGAGAAVLIDSWGFMMRVAKRLRKKGFGGKIIKYVAPQVWAMREGRSKILAAYVDALLTIHSFDAPYFTRHGLKTIYVGNPVFDMDYQCGDGAGLRSRFGIGPDTPVLCVLFGSRLSEIQKLAAPFADAVARLKREMPDLAIVAPVSDTITEDVLAAAGTYPALQDVIMLGENQKLDCFAAADTALACSGTVTTQLACAGVPTVVAYRLNTLTYLIAKRLFKPAYISIVNIAADEALMPEFMQDDCTGENLAAAALAYLHNEEKREQASRALLAQTAKMRGDKTRSSSARAARAVLDLLKPT</sequence>
<evidence type="ECO:0000256" key="10">
    <source>
        <dbReference type="ARBA" id="ARBA00048975"/>
    </source>
</evidence>
<keyword evidence="7 12" id="KW-0328">Glycosyltransferase</keyword>
<reference evidence="12" key="1">
    <citation type="journal article" date="2020" name="mSystems">
        <title>Genome- and Community-Level Interaction Insights into Carbon Utilization and Element Cycling Functions of Hydrothermarchaeota in Hydrothermal Sediment.</title>
        <authorList>
            <person name="Zhou Z."/>
            <person name="Liu Y."/>
            <person name="Xu W."/>
            <person name="Pan J."/>
            <person name="Luo Z.H."/>
            <person name="Li M."/>
        </authorList>
    </citation>
    <scope>NUCLEOTIDE SEQUENCE [LARGE SCALE GENOMIC DNA]</scope>
    <source>
        <strain evidence="12">HyVt-538</strain>
    </source>
</reference>
<comment type="catalytic activity">
    <reaction evidence="10">
        <text>a lipid X + a UDP-2-N,3-O-bis[(3R)-3-hydroxyacyl]-alpha-D-glucosamine = a lipid A disaccharide + UDP + H(+)</text>
        <dbReference type="Rhea" id="RHEA:67828"/>
        <dbReference type="ChEBI" id="CHEBI:15378"/>
        <dbReference type="ChEBI" id="CHEBI:58223"/>
        <dbReference type="ChEBI" id="CHEBI:137748"/>
        <dbReference type="ChEBI" id="CHEBI:176338"/>
        <dbReference type="ChEBI" id="CHEBI:176343"/>
        <dbReference type="EC" id="2.4.1.182"/>
    </reaction>
</comment>
<dbReference type="InterPro" id="IPR003835">
    <property type="entry name" value="Glyco_trans_19"/>
</dbReference>
<dbReference type="GO" id="GO:0016020">
    <property type="term" value="C:membrane"/>
    <property type="evidence" value="ECO:0007669"/>
    <property type="project" value="GOC"/>
</dbReference>
<comment type="function">
    <text evidence="1">Condensation of UDP-2,3-diacylglucosamine and 2,3-diacylglucosamine-1-phosphate to form lipid A disaccharide, a precursor of lipid A, a phosphorylated glycolipid that anchors the lipopolysaccharide to the outer membrane of the cell.</text>
</comment>
<dbReference type="NCBIfam" id="TIGR00215">
    <property type="entry name" value="lpxB"/>
    <property type="match status" value="1"/>
</dbReference>
<dbReference type="GO" id="GO:0008915">
    <property type="term" value="F:lipid-A-disaccharide synthase activity"/>
    <property type="evidence" value="ECO:0007669"/>
    <property type="project" value="UniProtKB-UniRule"/>
</dbReference>
<evidence type="ECO:0000256" key="3">
    <source>
        <dbReference type="ARBA" id="ARBA00012687"/>
    </source>
</evidence>
<evidence type="ECO:0000256" key="5">
    <source>
        <dbReference type="ARBA" id="ARBA00022516"/>
    </source>
</evidence>
<feature type="non-terminal residue" evidence="12">
    <location>
        <position position="1"/>
    </location>
</feature>
<evidence type="ECO:0000256" key="4">
    <source>
        <dbReference type="ARBA" id="ARBA00020902"/>
    </source>
</evidence>
<dbReference type="SUPFAM" id="SSF53756">
    <property type="entry name" value="UDP-Glycosyltransferase/glycogen phosphorylase"/>
    <property type="match status" value="1"/>
</dbReference>
<evidence type="ECO:0000256" key="1">
    <source>
        <dbReference type="ARBA" id="ARBA00002056"/>
    </source>
</evidence>
<dbReference type="GO" id="GO:0009245">
    <property type="term" value="P:lipid A biosynthetic process"/>
    <property type="evidence" value="ECO:0007669"/>
    <property type="project" value="UniProtKB-UniRule"/>
</dbReference>
<evidence type="ECO:0000256" key="8">
    <source>
        <dbReference type="ARBA" id="ARBA00022679"/>
    </source>
</evidence>
<name>A0A7V5NWC5_9PROT</name>
<keyword evidence="8 12" id="KW-0808">Transferase</keyword>
<gene>
    <name evidence="12" type="primary">lpxB</name>
    <name evidence="12" type="ORF">ENK01_00965</name>
</gene>
<comment type="caution">
    <text evidence="12">The sequence shown here is derived from an EMBL/GenBank/DDBJ whole genome shotgun (WGS) entry which is preliminary data.</text>
</comment>
<dbReference type="EC" id="2.4.1.182" evidence="3 11"/>
<organism evidence="12">
    <name type="scientific">Hellea balneolensis</name>
    <dbReference type="NCBI Taxonomy" id="287478"/>
    <lineage>
        <taxon>Bacteria</taxon>
        <taxon>Pseudomonadati</taxon>
        <taxon>Pseudomonadota</taxon>
        <taxon>Alphaproteobacteria</taxon>
        <taxon>Maricaulales</taxon>
        <taxon>Robiginitomaculaceae</taxon>
        <taxon>Hellea</taxon>
    </lineage>
</organism>
<dbReference type="AlphaFoldDB" id="A0A7V5NWC5"/>
<evidence type="ECO:0000256" key="2">
    <source>
        <dbReference type="ARBA" id="ARBA00007868"/>
    </source>
</evidence>
<dbReference type="Proteomes" id="UP000885806">
    <property type="component" value="Unassembled WGS sequence"/>
</dbReference>
<keyword evidence="5" id="KW-0444">Lipid biosynthesis</keyword>
<keyword evidence="9" id="KW-0443">Lipid metabolism</keyword>
<dbReference type="PANTHER" id="PTHR30372">
    <property type="entry name" value="LIPID-A-DISACCHARIDE SYNTHASE"/>
    <property type="match status" value="1"/>
</dbReference>
<dbReference type="Pfam" id="PF02684">
    <property type="entry name" value="LpxB"/>
    <property type="match status" value="1"/>
</dbReference>
<comment type="similarity">
    <text evidence="2">Belongs to the LpxB family.</text>
</comment>
<proteinExistence type="inferred from homology"/>
<protein>
    <recommendedName>
        <fullName evidence="4 11">Lipid-A-disaccharide synthase</fullName>
        <ecNumber evidence="3 11">2.4.1.182</ecNumber>
    </recommendedName>
</protein>
<evidence type="ECO:0000313" key="12">
    <source>
        <dbReference type="EMBL" id="HHI88496.1"/>
    </source>
</evidence>
<dbReference type="PANTHER" id="PTHR30372:SF4">
    <property type="entry name" value="LIPID-A-DISACCHARIDE SYNTHASE, MITOCHONDRIAL-RELATED"/>
    <property type="match status" value="1"/>
</dbReference>
<dbReference type="GO" id="GO:0005543">
    <property type="term" value="F:phospholipid binding"/>
    <property type="evidence" value="ECO:0007669"/>
    <property type="project" value="TreeGrafter"/>
</dbReference>
<accession>A0A7V5NWC5</accession>
<evidence type="ECO:0000256" key="11">
    <source>
        <dbReference type="NCBIfam" id="TIGR00215"/>
    </source>
</evidence>
<dbReference type="EMBL" id="DROP01000066">
    <property type="protein sequence ID" value="HHI88496.1"/>
    <property type="molecule type" value="Genomic_DNA"/>
</dbReference>
<keyword evidence="6" id="KW-0441">Lipid A biosynthesis</keyword>
<evidence type="ECO:0000256" key="6">
    <source>
        <dbReference type="ARBA" id="ARBA00022556"/>
    </source>
</evidence>
<evidence type="ECO:0000256" key="9">
    <source>
        <dbReference type="ARBA" id="ARBA00023098"/>
    </source>
</evidence>